<gene>
    <name evidence="2" type="ORF">DFH08DRAFT_960189</name>
</gene>
<organism evidence="2 3">
    <name type="scientific">Mycena albidolilacea</name>
    <dbReference type="NCBI Taxonomy" id="1033008"/>
    <lineage>
        <taxon>Eukaryota</taxon>
        <taxon>Fungi</taxon>
        <taxon>Dikarya</taxon>
        <taxon>Basidiomycota</taxon>
        <taxon>Agaricomycotina</taxon>
        <taxon>Agaricomycetes</taxon>
        <taxon>Agaricomycetidae</taxon>
        <taxon>Agaricales</taxon>
        <taxon>Marasmiineae</taxon>
        <taxon>Mycenaceae</taxon>
        <taxon>Mycena</taxon>
    </lineage>
</organism>
<dbReference type="InterPro" id="IPR042116">
    <property type="entry name" value="TypA/BipA_C"/>
</dbReference>
<dbReference type="Gene3D" id="3.30.70.870">
    <property type="entry name" value="Elongation Factor G (Translational Gtpase), domain 3"/>
    <property type="match status" value="1"/>
</dbReference>
<comment type="caution">
    <text evidence="2">The sequence shown here is derived from an EMBL/GenBank/DDBJ whole genome shotgun (WGS) entry which is preliminary data.</text>
</comment>
<evidence type="ECO:0000259" key="1">
    <source>
        <dbReference type="Pfam" id="PF21018"/>
    </source>
</evidence>
<dbReference type="Gene3D" id="2.40.50.250">
    <property type="entry name" value="bipa protein"/>
    <property type="match status" value="1"/>
</dbReference>
<dbReference type="Pfam" id="PF21018">
    <property type="entry name" value="BipA_C"/>
    <property type="match status" value="1"/>
</dbReference>
<dbReference type="EMBL" id="JARIHO010000018">
    <property type="protein sequence ID" value="KAJ7347767.1"/>
    <property type="molecule type" value="Genomic_DNA"/>
</dbReference>
<protein>
    <recommendedName>
        <fullName evidence="1">TypA/BipA C-terminal domain-containing protein</fullName>
    </recommendedName>
</protein>
<sequence>MTMPTAVLLAKGNMREWMRHERDVPVGMRPANIDTLWSDFHLALFAPPSLVHQAASASLLHLAPSPLSAVIEASPLARPPLNTAPVLLLLPGSERLSENARAGTHLTILRCRSSCVLRAPQTSLSWVSYCRTPCSSHHAHHAGCIVLPPSLSLSSFAPLFIQLGFRARTVYSGMVIGKSSKALDLTNVRSAGADEKLVLATPKIMTMEESIVYMADDEMAEITPKSVRLRKAELDMNKRMKAVKSKPKK</sequence>
<dbReference type="AlphaFoldDB" id="A0AAD7A1L2"/>
<evidence type="ECO:0000313" key="3">
    <source>
        <dbReference type="Proteomes" id="UP001218218"/>
    </source>
</evidence>
<dbReference type="Proteomes" id="UP001218218">
    <property type="component" value="Unassembled WGS sequence"/>
</dbReference>
<feature type="domain" description="TypA/BipA C-terminal" evidence="1">
    <location>
        <begin position="167"/>
        <end position="235"/>
    </location>
</feature>
<accession>A0AAD7A1L2</accession>
<keyword evidence="3" id="KW-1185">Reference proteome</keyword>
<proteinExistence type="predicted"/>
<dbReference type="InterPro" id="IPR048876">
    <property type="entry name" value="BipA_C"/>
</dbReference>
<evidence type="ECO:0000313" key="2">
    <source>
        <dbReference type="EMBL" id="KAJ7347767.1"/>
    </source>
</evidence>
<name>A0AAD7A1L2_9AGAR</name>
<reference evidence="2" key="1">
    <citation type="submission" date="2023-03" db="EMBL/GenBank/DDBJ databases">
        <title>Massive genome expansion in bonnet fungi (Mycena s.s.) driven by repeated elements and novel gene families across ecological guilds.</title>
        <authorList>
            <consortium name="Lawrence Berkeley National Laboratory"/>
            <person name="Harder C.B."/>
            <person name="Miyauchi S."/>
            <person name="Viragh M."/>
            <person name="Kuo A."/>
            <person name="Thoen E."/>
            <person name="Andreopoulos B."/>
            <person name="Lu D."/>
            <person name="Skrede I."/>
            <person name="Drula E."/>
            <person name="Henrissat B."/>
            <person name="Morin E."/>
            <person name="Kohler A."/>
            <person name="Barry K."/>
            <person name="LaButti K."/>
            <person name="Morin E."/>
            <person name="Salamov A."/>
            <person name="Lipzen A."/>
            <person name="Mereny Z."/>
            <person name="Hegedus B."/>
            <person name="Baldrian P."/>
            <person name="Stursova M."/>
            <person name="Weitz H."/>
            <person name="Taylor A."/>
            <person name="Grigoriev I.V."/>
            <person name="Nagy L.G."/>
            <person name="Martin F."/>
            <person name="Kauserud H."/>
        </authorList>
    </citation>
    <scope>NUCLEOTIDE SEQUENCE</scope>
    <source>
        <strain evidence="2">CBHHK002</strain>
    </source>
</reference>